<dbReference type="Proteomes" id="UP000255421">
    <property type="component" value="Unassembled WGS sequence"/>
</dbReference>
<dbReference type="RefSeq" id="WP_092531338.1">
    <property type="nucleotide sequence ID" value="NZ_FNKQ01000001.1"/>
</dbReference>
<accession>A0A370IR71</accession>
<protein>
    <submittedName>
        <fullName evidence="1">Uncharacterized protein</fullName>
    </submittedName>
</protein>
<evidence type="ECO:0000313" key="2">
    <source>
        <dbReference type="Proteomes" id="UP000255421"/>
    </source>
</evidence>
<evidence type="ECO:0000313" key="1">
    <source>
        <dbReference type="EMBL" id="RDI71974.1"/>
    </source>
</evidence>
<sequence length="83" mass="9396">MKTGLPLFVFLVDVEHLNELRAAVSRLQQIVEEDLARTVKGTEPWEDSLGHVPFGVLADGLDIQIEDLRDVPRKSHMEESNDE</sequence>
<reference evidence="1 2" key="1">
    <citation type="submission" date="2018-07" db="EMBL/GenBank/DDBJ databases">
        <title>Genome sequence of extremly halophilic archaeon Halopelagius longus strain BC12-B1.</title>
        <authorList>
            <person name="Zhang X."/>
        </authorList>
    </citation>
    <scope>NUCLEOTIDE SEQUENCE [LARGE SCALE GENOMIC DNA]</scope>
    <source>
        <strain evidence="1 2">BC12-B1</strain>
    </source>
</reference>
<name>A0A370IR71_9EURY</name>
<organism evidence="1 2">
    <name type="scientific">Halopelagius longus</name>
    <dbReference type="NCBI Taxonomy" id="1236180"/>
    <lineage>
        <taxon>Archaea</taxon>
        <taxon>Methanobacteriati</taxon>
        <taxon>Methanobacteriota</taxon>
        <taxon>Stenosarchaea group</taxon>
        <taxon>Halobacteria</taxon>
        <taxon>Halobacteriales</taxon>
        <taxon>Haloferacaceae</taxon>
    </lineage>
</organism>
<comment type="caution">
    <text evidence="1">The sequence shown here is derived from an EMBL/GenBank/DDBJ whole genome shotgun (WGS) entry which is preliminary data.</text>
</comment>
<keyword evidence="2" id="KW-1185">Reference proteome</keyword>
<gene>
    <name evidence="1" type="ORF">DWB78_09710</name>
</gene>
<dbReference type="AlphaFoldDB" id="A0A370IR71"/>
<dbReference type="EMBL" id="QQST01000001">
    <property type="protein sequence ID" value="RDI71974.1"/>
    <property type="molecule type" value="Genomic_DNA"/>
</dbReference>
<proteinExistence type="predicted"/>
<dbReference type="OrthoDB" id="380060at2157"/>